<dbReference type="PROSITE" id="PS50887">
    <property type="entry name" value="GGDEF"/>
    <property type="match status" value="1"/>
</dbReference>
<feature type="coiled-coil region" evidence="6">
    <location>
        <begin position="333"/>
        <end position="360"/>
    </location>
</feature>
<accession>A0A9X2MV66</accession>
<dbReference type="InterPro" id="IPR000160">
    <property type="entry name" value="GGDEF_dom"/>
</dbReference>
<dbReference type="Pfam" id="PF02743">
    <property type="entry name" value="dCache_1"/>
    <property type="match status" value="1"/>
</dbReference>
<dbReference type="InterPro" id="IPR033479">
    <property type="entry name" value="dCache_1"/>
</dbReference>
<evidence type="ECO:0000259" key="8">
    <source>
        <dbReference type="PROSITE" id="PS50887"/>
    </source>
</evidence>
<dbReference type="SMART" id="SM00267">
    <property type="entry name" value="GGDEF"/>
    <property type="match status" value="1"/>
</dbReference>
<evidence type="ECO:0000256" key="6">
    <source>
        <dbReference type="SAM" id="Coils"/>
    </source>
</evidence>
<proteinExistence type="predicted"/>
<organism evidence="9 10">
    <name type="scientific">Paenibacillus soyae</name>
    <dbReference type="NCBI Taxonomy" id="2969249"/>
    <lineage>
        <taxon>Bacteria</taxon>
        <taxon>Bacillati</taxon>
        <taxon>Bacillota</taxon>
        <taxon>Bacilli</taxon>
        <taxon>Bacillales</taxon>
        <taxon>Paenibacillaceae</taxon>
        <taxon>Paenibacillus</taxon>
    </lineage>
</organism>
<dbReference type="Pfam" id="PF00990">
    <property type="entry name" value="GGDEF"/>
    <property type="match status" value="1"/>
</dbReference>
<dbReference type="Gene3D" id="3.30.450.20">
    <property type="entry name" value="PAS domain"/>
    <property type="match status" value="1"/>
</dbReference>
<dbReference type="CDD" id="cd01949">
    <property type="entry name" value="GGDEF"/>
    <property type="match status" value="1"/>
</dbReference>
<keyword evidence="2" id="KW-1003">Cell membrane</keyword>
<dbReference type="NCBIfam" id="TIGR00254">
    <property type="entry name" value="GGDEF"/>
    <property type="match status" value="1"/>
</dbReference>
<dbReference type="InterPro" id="IPR043128">
    <property type="entry name" value="Rev_trsase/Diguanyl_cyclase"/>
</dbReference>
<evidence type="ECO:0000256" key="1">
    <source>
        <dbReference type="ARBA" id="ARBA00004651"/>
    </source>
</evidence>
<feature type="domain" description="GGDEF" evidence="8">
    <location>
        <begin position="384"/>
        <end position="519"/>
    </location>
</feature>
<reference evidence="9" key="1">
    <citation type="submission" date="2022-08" db="EMBL/GenBank/DDBJ databases">
        <title>The genomic sequence of strain Paenibacillus sp. SCIV0701.</title>
        <authorList>
            <person name="Zhao H."/>
        </authorList>
    </citation>
    <scope>NUCLEOTIDE SEQUENCE</scope>
    <source>
        <strain evidence="9">SCIV0701</strain>
    </source>
</reference>
<dbReference type="RefSeq" id="WP_257444977.1">
    <property type="nucleotide sequence ID" value="NZ_JANIPJ010000005.1"/>
</dbReference>
<dbReference type="AlphaFoldDB" id="A0A9X2MV66"/>
<dbReference type="Gene3D" id="3.30.70.270">
    <property type="match status" value="1"/>
</dbReference>
<dbReference type="PANTHER" id="PTHR46663:SF2">
    <property type="entry name" value="GGDEF DOMAIN-CONTAINING PROTEIN"/>
    <property type="match status" value="1"/>
</dbReference>
<keyword evidence="4 7" id="KW-1133">Transmembrane helix</keyword>
<evidence type="ECO:0000256" key="2">
    <source>
        <dbReference type="ARBA" id="ARBA00022475"/>
    </source>
</evidence>
<feature type="transmembrane region" description="Helical" evidence="7">
    <location>
        <begin position="273"/>
        <end position="292"/>
    </location>
</feature>
<dbReference type="CDD" id="cd12914">
    <property type="entry name" value="PDC1_DGC_like"/>
    <property type="match status" value="1"/>
</dbReference>
<keyword evidence="6" id="KW-0175">Coiled coil</keyword>
<dbReference type="InterPro" id="IPR052163">
    <property type="entry name" value="DGC-Regulatory_Protein"/>
</dbReference>
<evidence type="ECO:0000256" key="4">
    <source>
        <dbReference type="ARBA" id="ARBA00022989"/>
    </source>
</evidence>
<dbReference type="Gene3D" id="6.10.340.10">
    <property type="match status" value="1"/>
</dbReference>
<evidence type="ECO:0000313" key="10">
    <source>
        <dbReference type="Proteomes" id="UP001141950"/>
    </source>
</evidence>
<sequence length="525" mass="56578">MGVLISQRTSSELKKEIGGNLAGLAFQLSDKLDHYMWSRYNEILLLSGLEAFRDPGRVGEAQKLLNELSEDIPSFSWVGLTDGAGSVKASTGEILVGTSIAERPVFMEALEKPFIGDVHDAVLLAKLLPNPTGEPLKFVDISAPLYDDAGNFTGVLAAHLSWQWSKEIRDTVFQSLQGNDAHAIEAFVISAKDNTVLLGPEEWIGKQLQLEGGEERSAAGDWTVQEWPDGSSYLTGFALGSGYQNYPGLGWKVVVRQPAGVAFASVDSLVVDIALLGVLLTVVFAALGWILAGRVSGPLSRISAAADRLRFGEKTEIPLAKGIKDIEVLSSSLRGLVVALTETESELERMEDQAHRDKLTGLLNRVSLESSVAKAIQQAEENDGGLAFLYLDLDGFKGVNDTLGHAAGDELLRQVAQRLTDGVRGHDLVFRMGGDEFVVILSLPARGALLEAKEIASRLLASLRKAYELEGGGASIGCSIGGAMWPDHGRDPELLLRLADEALYESKSKGKNRMTFTDPVKPVRS</sequence>
<comment type="caution">
    <text evidence="9">The sequence shown here is derived from an EMBL/GenBank/DDBJ whole genome shotgun (WGS) entry which is preliminary data.</text>
</comment>
<evidence type="ECO:0000256" key="3">
    <source>
        <dbReference type="ARBA" id="ARBA00022692"/>
    </source>
</evidence>
<gene>
    <name evidence="9" type="ORF">NQZ67_09675</name>
</gene>
<evidence type="ECO:0000313" key="9">
    <source>
        <dbReference type="EMBL" id="MCR2804147.1"/>
    </source>
</evidence>
<dbReference type="PANTHER" id="PTHR46663">
    <property type="entry name" value="DIGUANYLATE CYCLASE DGCT-RELATED"/>
    <property type="match status" value="1"/>
</dbReference>
<evidence type="ECO:0000256" key="5">
    <source>
        <dbReference type="ARBA" id="ARBA00023136"/>
    </source>
</evidence>
<comment type="subcellular location">
    <subcellularLocation>
        <location evidence="1">Cell membrane</location>
        <topology evidence="1">Multi-pass membrane protein</topology>
    </subcellularLocation>
</comment>
<dbReference type="GO" id="GO:0005886">
    <property type="term" value="C:plasma membrane"/>
    <property type="evidence" value="ECO:0007669"/>
    <property type="project" value="UniProtKB-SubCell"/>
</dbReference>
<evidence type="ECO:0000256" key="7">
    <source>
        <dbReference type="SAM" id="Phobius"/>
    </source>
</evidence>
<dbReference type="InterPro" id="IPR029787">
    <property type="entry name" value="Nucleotide_cyclase"/>
</dbReference>
<dbReference type="EMBL" id="JANIPJ010000005">
    <property type="protein sequence ID" value="MCR2804147.1"/>
    <property type="molecule type" value="Genomic_DNA"/>
</dbReference>
<name>A0A9X2MV66_9BACL</name>
<keyword evidence="3 7" id="KW-0812">Transmembrane</keyword>
<dbReference type="Proteomes" id="UP001141950">
    <property type="component" value="Unassembled WGS sequence"/>
</dbReference>
<protein>
    <submittedName>
        <fullName evidence="9">Sensor domain-containing diguanylate cyclase</fullName>
    </submittedName>
</protein>
<dbReference type="SUPFAM" id="SSF55073">
    <property type="entry name" value="Nucleotide cyclase"/>
    <property type="match status" value="1"/>
</dbReference>
<keyword evidence="5 7" id="KW-0472">Membrane</keyword>
<dbReference type="FunFam" id="3.30.70.270:FF:000001">
    <property type="entry name" value="Diguanylate cyclase domain protein"/>
    <property type="match status" value="1"/>
</dbReference>
<keyword evidence="10" id="KW-1185">Reference proteome</keyword>